<evidence type="ECO:0000256" key="1">
    <source>
        <dbReference type="SAM" id="MobiDB-lite"/>
    </source>
</evidence>
<evidence type="ECO:0000313" key="4">
    <source>
        <dbReference type="Proteomes" id="UP000292704"/>
    </source>
</evidence>
<keyword evidence="2" id="KW-0472">Membrane</keyword>
<dbReference type="OrthoDB" id="222505at2157"/>
<dbReference type="AlphaFoldDB" id="A0A482XZS7"/>
<dbReference type="RefSeq" id="WP_130169687.1">
    <property type="nucleotide sequence ID" value="NZ_SHMR01000001.1"/>
</dbReference>
<proteinExistence type="predicted"/>
<keyword evidence="2" id="KW-0812">Transmembrane</keyword>
<comment type="caution">
    <text evidence="3">The sequence shown here is derived from an EMBL/GenBank/DDBJ whole genome shotgun (WGS) entry which is preliminary data.</text>
</comment>
<evidence type="ECO:0000313" key="3">
    <source>
        <dbReference type="EMBL" id="RZH68722.1"/>
    </source>
</evidence>
<evidence type="ECO:0000256" key="2">
    <source>
        <dbReference type="SAM" id="Phobius"/>
    </source>
</evidence>
<protein>
    <submittedName>
        <fullName evidence="3">Uncharacterized protein</fullName>
    </submittedName>
</protein>
<organism evidence="3 4">
    <name type="scientific">Natrinema altunense</name>
    <dbReference type="NCBI Taxonomy" id="222984"/>
    <lineage>
        <taxon>Archaea</taxon>
        <taxon>Methanobacteriati</taxon>
        <taxon>Methanobacteriota</taxon>
        <taxon>Stenosarchaea group</taxon>
        <taxon>Halobacteria</taxon>
        <taxon>Halobacteriales</taxon>
        <taxon>Natrialbaceae</taxon>
        <taxon>Natrinema</taxon>
    </lineage>
</organism>
<keyword evidence="2" id="KW-1133">Transmembrane helix</keyword>
<sequence length="240" mass="25035">MARTRRERVEQWRDHVDELCHEGEHVEHRTDLADATVAVTNQRVLALRANSSDGTFRHVDRPNVGTVTVETSARLSHLCAGLAAAFVGVGVLEVATNGSGATPVPAVDLEGVSVPGPNALTRLAESAVAAVETLLVLVGWGVLLVGVAALALAVGLVGSYLRSRSRRLVLRVSGGDDLVVPVGDVELDDGTVADLERAIRPGSTSTLEGAGRSDGEQAGEERRSEIDRPAGDGIEADESG</sequence>
<name>A0A482XZS7_9EURY</name>
<dbReference type="EMBL" id="SHMR01000001">
    <property type="protein sequence ID" value="RZH68722.1"/>
    <property type="molecule type" value="Genomic_DNA"/>
</dbReference>
<accession>A0A482XZS7</accession>
<gene>
    <name evidence="3" type="ORF">ELS17_04455</name>
</gene>
<reference evidence="3 4" key="1">
    <citation type="submission" date="2019-02" db="EMBL/GenBank/DDBJ databases">
        <title>Genome analysis provides insights into bioremediation potentialities and Haloocin production by Natrinema altunense strain 4.1R isolated from Chott Douz in Tunisian desert.</title>
        <authorList>
            <person name="Najjari A."/>
            <person name="Youssef N."/>
            <person name="Ben Dhia O."/>
            <person name="Ferjani R."/>
            <person name="El Hidri D."/>
            <person name="Ouzari H.I."/>
            <person name="Cherif A."/>
        </authorList>
    </citation>
    <scope>NUCLEOTIDE SEQUENCE [LARGE SCALE GENOMIC DNA]</scope>
    <source>
        <strain evidence="3 4">4.1R</strain>
    </source>
</reference>
<dbReference type="Proteomes" id="UP000292704">
    <property type="component" value="Unassembled WGS sequence"/>
</dbReference>
<feature type="compositionally biased region" description="Basic and acidic residues" evidence="1">
    <location>
        <begin position="211"/>
        <end position="230"/>
    </location>
</feature>
<feature type="transmembrane region" description="Helical" evidence="2">
    <location>
        <begin position="134"/>
        <end position="161"/>
    </location>
</feature>
<dbReference type="STRING" id="222984.GCA_000731985_01982"/>
<feature type="region of interest" description="Disordered" evidence="1">
    <location>
        <begin position="199"/>
        <end position="240"/>
    </location>
</feature>